<accession>A0ABV9VYK1</accession>
<comment type="caution">
    <text evidence="3">The sequence shown here is derived from an EMBL/GenBank/DDBJ whole genome shotgun (WGS) entry which is preliminary data.</text>
</comment>
<evidence type="ECO:0000313" key="3">
    <source>
        <dbReference type="EMBL" id="MFC5001481.1"/>
    </source>
</evidence>
<feature type="region of interest" description="Disordered" evidence="1">
    <location>
        <begin position="44"/>
        <end position="63"/>
    </location>
</feature>
<dbReference type="EMBL" id="JBHSIU010000037">
    <property type="protein sequence ID" value="MFC5001481.1"/>
    <property type="molecule type" value="Genomic_DNA"/>
</dbReference>
<proteinExistence type="predicted"/>
<protein>
    <submittedName>
        <fullName evidence="3">Uncharacterized protein</fullName>
    </submittedName>
</protein>
<dbReference type="Proteomes" id="UP001595912">
    <property type="component" value="Unassembled WGS sequence"/>
</dbReference>
<keyword evidence="2" id="KW-0472">Membrane</keyword>
<evidence type="ECO:0000256" key="2">
    <source>
        <dbReference type="SAM" id="Phobius"/>
    </source>
</evidence>
<name>A0ABV9VYK1_9ACTN</name>
<sequence>MSSHDAYDEPERGRTFTVVLLALLILTVIGALFGFVLGRRGNGDTTSGAGNRQSPGPSTAVTTQGVPTAVALPCPQFIGDAVKDRDPKAALPLTLAFYVRTDKREAWVCREADGNLWYQGHDKQKDFYNNGNGEIPKQGDNGLLLNTVTFAGSATNDKYVASNGGTQYTLTRDKLVVTGNQSINEDVRESLPKK</sequence>
<keyword evidence="2" id="KW-0812">Transmembrane</keyword>
<keyword evidence="2" id="KW-1133">Transmembrane helix</keyword>
<evidence type="ECO:0000256" key="1">
    <source>
        <dbReference type="SAM" id="MobiDB-lite"/>
    </source>
</evidence>
<keyword evidence="4" id="KW-1185">Reference proteome</keyword>
<dbReference type="RefSeq" id="WP_380118586.1">
    <property type="nucleotide sequence ID" value="NZ_JBHSIU010000037.1"/>
</dbReference>
<feature type="transmembrane region" description="Helical" evidence="2">
    <location>
        <begin position="16"/>
        <end position="37"/>
    </location>
</feature>
<gene>
    <name evidence="3" type="ORF">ACFPIJ_27055</name>
</gene>
<organism evidence="3 4">
    <name type="scientific">Dactylosporangium cerinum</name>
    <dbReference type="NCBI Taxonomy" id="1434730"/>
    <lineage>
        <taxon>Bacteria</taxon>
        <taxon>Bacillati</taxon>
        <taxon>Actinomycetota</taxon>
        <taxon>Actinomycetes</taxon>
        <taxon>Micromonosporales</taxon>
        <taxon>Micromonosporaceae</taxon>
        <taxon>Dactylosporangium</taxon>
    </lineage>
</organism>
<reference evidence="4" key="1">
    <citation type="journal article" date="2019" name="Int. J. Syst. Evol. Microbiol.">
        <title>The Global Catalogue of Microorganisms (GCM) 10K type strain sequencing project: providing services to taxonomists for standard genome sequencing and annotation.</title>
        <authorList>
            <consortium name="The Broad Institute Genomics Platform"/>
            <consortium name="The Broad Institute Genome Sequencing Center for Infectious Disease"/>
            <person name="Wu L."/>
            <person name="Ma J."/>
        </authorList>
    </citation>
    <scope>NUCLEOTIDE SEQUENCE [LARGE SCALE GENOMIC DNA]</scope>
    <source>
        <strain evidence="4">CGMCC 4.7152</strain>
    </source>
</reference>
<evidence type="ECO:0000313" key="4">
    <source>
        <dbReference type="Proteomes" id="UP001595912"/>
    </source>
</evidence>